<accession>A0ABC9Y4C9</accession>
<feature type="domain" description="Reverse transcriptase" evidence="2">
    <location>
        <begin position="1"/>
        <end position="178"/>
    </location>
</feature>
<evidence type="ECO:0000313" key="4">
    <source>
        <dbReference type="Proteomes" id="UP001623348"/>
    </source>
</evidence>
<dbReference type="Proteomes" id="UP001623348">
    <property type="component" value="Unassembled WGS sequence"/>
</dbReference>
<name>A0ABC9Y4C9_GRUJA</name>
<dbReference type="AlphaFoldDB" id="A0ABC9Y4C9"/>
<gene>
    <name evidence="3" type="ORF">GRJ2_002956600</name>
</gene>
<comment type="caution">
    <text evidence="3">The sequence shown here is derived from an EMBL/GenBank/DDBJ whole genome shotgun (WGS) entry which is preliminary data.</text>
</comment>
<dbReference type="Pfam" id="PF00078">
    <property type="entry name" value="RVT_1"/>
    <property type="match status" value="1"/>
</dbReference>
<dbReference type="PROSITE" id="PS50878">
    <property type="entry name" value="RT_POL"/>
    <property type="match status" value="1"/>
</dbReference>
<organism evidence="3 4">
    <name type="scientific">Grus japonensis</name>
    <name type="common">Japanese crane</name>
    <name type="synonym">Red-crowned crane</name>
    <dbReference type="NCBI Taxonomy" id="30415"/>
    <lineage>
        <taxon>Eukaryota</taxon>
        <taxon>Metazoa</taxon>
        <taxon>Chordata</taxon>
        <taxon>Craniata</taxon>
        <taxon>Vertebrata</taxon>
        <taxon>Euteleostomi</taxon>
        <taxon>Archelosauria</taxon>
        <taxon>Archosauria</taxon>
        <taxon>Dinosauria</taxon>
        <taxon>Saurischia</taxon>
        <taxon>Theropoda</taxon>
        <taxon>Coelurosauria</taxon>
        <taxon>Aves</taxon>
        <taxon>Neognathae</taxon>
        <taxon>Neoaves</taxon>
        <taxon>Gruiformes</taxon>
        <taxon>Gruidae</taxon>
        <taxon>Grus</taxon>
    </lineage>
</organism>
<evidence type="ECO:0000259" key="2">
    <source>
        <dbReference type="PROSITE" id="PS50878"/>
    </source>
</evidence>
<feature type="region of interest" description="Disordered" evidence="1">
    <location>
        <begin position="155"/>
        <end position="178"/>
    </location>
</feature>
<protein>
    <submittedName>
        <fullName evidence="3">Mitochondrial enolase superfamily member 1</fullName>
    </submittedName>
</protein>
<sequence length="178" mass="20026">MPTKITEQILLEAVSRHMEDREVTRDSQIGFTSRKLCLTNLVAFYNGVTVLVDKGRTTDVIYLDFCKAFDTVPHNILDDKLERYGFDGWTVPWKRNWLDSGIQRVAVNGTISKQRKLTSGVPQWSILGPVLFSIFVDEEGIRASPIGGNVERAHTVSPGAEKAQGRSHQAVRISERRV</sequence>
<reference evidence="3 4" key="1">
    <citation type="submission" date="2024-06" db="EMBL/GenBank/DDBJ databases">
        <title>The draft genome of Grus japonensis, version 3.</title>
        <authorList>
            <person name="Nabeshima K."/>
            <person name="Suzuki S."/>
            <person name="Onuma M."/>
        </authorList>
    </citation>
    <scope>NUCLEOTIDE SEQUENCE [LARGE SCALE GENOMIC DNA]</scope>
    <source>
        <strain evidence="3 4">451A</strain>
    </source>
</reference>
<evidence type="ECO:0000313" key="3">
    <source>
        <dbReference type="EMBL" id="GAB0204910.1"/>
    </source>
</evidence>
<keyword evidence="4" id="KW-1185">Reference proteome</keyword>
<evidence type="ECO:0000256" key="1">
    <source>
        <dbReference type="SAM" id="MobiDB-lite"/>
    </source>
</evidence>
<dbReference type="InterPro" id="IPR000477">
    <property type="entry name" value="RT_dom"/>
</dbReference>
<dbReference type="EMBL" id="BAAFJT010000040">
    <property type="protein sequence ID" value="GAB0204910.1"/>
    <property type="molecule type" value="Genomic_DNA"/>
</dbReference>
<dbReference type="PANTHER" id="PTHR33332">
    <property type="entry name" value="REVERSE TRANSCRIPTASE DOMAIN-CONTAINING PROTEIN"/>
    <property type="match status" value="1"/>
</dbReference>
<proteinExistence type="predicted"/>